<evidence type="ECO:0000259" key="7">
    <source>
        <dbReference type="Pfam" id="PF08479"/>
    </source>
</evidence>
<dbReference type="InterPro" id="IPR013686">
    <property type="entry name" value="Polypept-transport_assoc_ShlB"/>
</dbReference>
<dbReference type="Pfam" id="PF08479">
    <property type="entry name" value="POTRA_2"/>
    <property type="match status" value="1"/>
</dbReference>
<feature type="region of interest" description="Disordered" evidence="4">
    <location>
        <begin position="45"/>
        <end position="66"/>
    </location>
</feature>
<dbReference type="EMBL" id="PNRF01000010">
    <property type="protein sequence ID" value="PMR76843.1"/>
    <property type="molecule type" value="Genomic_DNA"/>
</dbReference>
<keyword evidence="1" id="KW-0472">Membrane</keyword>
<dbReference type="Gene3D" id="2.40.160.50">
    <property type="entry name" value="membrane protein fhac: a member of the omp85/tpsb transporter family"/>
    <property type="match status" value="1"/>
</dbReference>
<evidence type="ECO:0000256" key="2">
    <source>
        <dbReference type="ARBA" id="ARBA00022692"/>
    </source>
</evidence>
<dbReference type="InterPro" id="IPR051544">
    <property type="entry name" value="TPS_OM_transporter"/>
</dbReference>
<comment type="caution">
    <text evidence="8">The sequence shown here is derived from an EMBL/GenBank/DDBJ whole genome shotgun (WGS) entry which is preliminary data.</text>
</comment>
<feature type="chain" id="PRO_5014808543" description="ShlB/FhaC/HecB family hemolysin secretion/activation protein" evidence="5">
    <location>
        <begin position="25"/>
        <end position="554"/>
    </location>
</feature>
<keyword evidence="9" id="KW-1185">Reference proteome</keyword>
<dbReference type="OrthoDB" id="572300at2"/>
<dbReference type="InterPro" id="IPR005565">
    <property type="entry name" value="Hemolysn_activator_HlyB_C"/>
</dbReference>
<dbReference type="AlphaFoldDB" id="A0A2N7U8T7"/>
<feature type="domain" description="Haemolysin activator HlyB C-terminal" evidence="6">
    <location>
        <begin position="206"/>
        <end position="514"/>
    </location>
</feature>
<feature type="signal peptide" evidence="5">
    <location>
        <begin position="1"/>
        <end position="24"/>
    </location>
</feature>
<name>A0A2N7U8T7_9GAMM</name>
<evidence type="ECO:0000256" key="4">
    <source>
        <dbReference type="SAM" id="MobiDB-lite"/>
    </source>
</evidence>
<evidence type="ECO:0000256" key="3">
    <source>
        <dbReference type="ARBA" id="ARBA00023237"/>
    </source>
</evidence>
<dbReference type="Proteomes" id="UP000235803">
    <property type="component" value="Unassembled WGS sequence"/>
</dbReference>
<feature type="domain" description="Polypeptide-transport-associated ShlB-type" evidence="7">
    <location>
        <begin position="71"/>
        <end position="144"/>
    </location>
</feature>
<dbReference type="PANTHER" id="PTHR34597">
    <property type="entry name" value="SLR1661 PROTEIN"/>
    <property type="match status" value="1"/>
</dbReference>
<dbReference type="GO" id="GO:0046819">
    <property type="term" value="P:protein secretion by the type V secretion system"/>
    <property type="evidence" value="ECO:0007669"/>
    <property type="project" value="TreeGrafter"/>
</dbReference>
<accession>A0A2N7U8T7</accession>
<dbReference type="PANTHER" id="PTHR34597:SF1">
    <property type="entry name" value="HEME_HEMOPEXIN TRANSPORTER PROTEIN HUXB"/>
    <property type="match status" value="1"/>
</dbReference>
<proteinExistence type="predicted"/>
<evidence type="ECO:0000313" key="8">
    <source>
        <dbReference type="EMBL" id="PMR76843.1"/>
    </source>
</evidence>
<dbReference type="GO" id="GO:0098046">
    <property type="term" value="C:type V protein secretion system complex"/>
    <property type="evidence" value="ECO:0007669"/>
    <property type="project" value="TreeGrafter"/>
</dbReference>
<reference evidence="8 9" key="1">
    <citation type="submission" date="2018-01" db="EMBL/GenBank/DDBJ databases">
        <title>Halomonas endophytica sp. nov., isolated from storage liquid in the stems of Populus euphratica.</title>
        <authorList>
            <person name="Chen C."/>
        </authorList>
    </citation>
    <scope>NUCLEOTIDE SEQUENCE [LARGE SCALE GENOMIC DNA]</scope>
    <source>
        <strain evidence="8 9">MC28</strain>
    </source>
</reference>
<evidence type="ECO:0000313" key="9">
    <source>
        <dbReference type="Proteomes" id="UP000235803"/>
    </source>
</evidence>
<evidence type="ECO:0000256" key="5">
    <source>
        <dbReference type="SAM" id="SignalP"/>
    </source>
</evidence>
<organism evidence="8 9">
    <name type="scientific">Billgrantia endophytica</name>
    <dbReference type="NCBI Taxonomy" id="2033802"/>
    <lineage>
        <taxon>Bacteria</taxon>
        <taxon>Pseudomonadati</taxon>
        <taxon>Pseudomonadota</taxon>
        <taxon>Gammaproteobacteria</taxon>
        <taxon>Oceanospirillales</taxon>
        <taxon>Halomonadaceae</taxon>
        <taxon>Billgrantia</taxon>
    </lineage>
</organism>
<dbReference type="GO" id="GO:0008320">
    <property type="term" value="F:protein transmembrane transporter activity"/>
    <property type="evidence" value="ECO:0007669"/>
    <property type="project" value="TreeGrafter"/>
</dbReference>
<keyword evidence="3" id="KW-0998">Cell outer membrane</keyword>
<sequence length="554" mass="60539">MRFHLSRMATAMALSGLLLPLAQAQVTPDAGQSIREIEQAPLSLPTRQTLDLELPDDPAGEAEPGGPSLWVEGFRLSGNRAIADDTLLALLDDLRQRTLGLGEVRGAAERISHHYRERGYPLARAYLPPQEIEDGVVEIAVLEGHYGEVRLDNRSRLRDGALATPLAALAAGDAVRAKTLERSLLLLQDIPGVAARATLAPGSEPGTSDLLIEADPGPLLSGSLEADNHGNRYTGEYRLGGTLHLNSPLGLGDRLSLRALGSDEDQQYYRAAYQLPVGPWSTQLGVAYSDMDYELARDFSDLDAHGNARIASGYAIQPLLRSRDLSLYAQLQYDDKRLRDRIDLFDQRSDKRSRVVTAALHGNSRDDLFGGGVNAFGLAWSHGRLSLDDALDELIDRLTADTQGHFNTLSPSLVRLQRLDERFSLYARLQGQWADSNLDSSEKFGLGGAHGVRAYPQGEALGDQGYLANLELRYALTPAWQLSSFLDHGRVRLDKDPWSDGDNHRSLSGAGVGATWAAHGWYVNAVAAWKLGSDEPRSDSDRSPRIWAQVAKTF</sequence>
<dbReference type="RefSeq" id="WP_102652093.1">
    <property type="nucleotide sequence ID" value="NZ_PNRF01000010.1"/>
</dbReference>
<dbReference type="Pfam" id="PF03865">
    <property type="entry name" value="ShlB"/>
    <property type="match status" value="1"/>
</dbReference>
<keyword evidence="2" id="KW-0812">Transmembrane</keyword>
<evidence type="ECO:0000259" key="6">
    <source>
        <dbReference type="Pfam" id="PF03865"/>
    </source>
</evidence>
<protein>
    <recommendedName>
        <fullName evidence="10">ShlB/FhaC/HecB family hemolysin secretion/activation protein</fullName>
    </recommendedName>
</protein>
<evidence type="ECO:0008006" key="10">
    <source>
        <dbReference type="Google" id="ProtNLM"/>
    </source>
</evidence>
<evidence type="ECO:0000256" key="1">
    <source>
        <dbReference type="ARBA" id="ARBA00022452"/>
    </source>
</evidence>
<keyword evidence="1" id="KW-1134">Transmembrane beta strand</keyword>
<keyword evidence="5" id="KW-0732">Signal</keyword>
<gene>
    <name evidence="8" type="ORF">C1H69_03835</name>
</gene>
<dbReference type="Gene3D" id="3.10.20.310">
    <property type="entry name" value="membrane protein fhac"/>
    <property type="match status" value="1"/>
</dbReference>